<evidence type="ECO:0000256" key="4">
    <source>
        <dbReference type="ARBA" id="ARBA00022692"/>
    </source>
</evidence>
<evidence type="ECO:0000256" key="8">
    <source>
        <dbReference type="SAM" id="SignalP"/>
    </source>
</evidence>
<keyword evidence="11" id="KW-1185">Reference proteome</keyword>
<feature type="transmembrane region" description="Helical" evidence="7">
    <location>
        <begin position="300"/>
        <end position="326"/>
    </location>
</feature>
<comment type="subcellular location">
    <subcellularLocation>
        <location evidence="1">Cell membrane</location>
        <topology evidence="1">Multi-pass membrane protein</topology>
    </subcellularLocation>
</comment>
<reference evidence="11" key="1">
    <citation type="journal article" date="2019" name="Int. J. Syst. Evol. Microbiol.">
        <title>The Global Catalogue of Microorganisms (GCM) 10K type strain sequencing project: providing services to taxonomists for standard genome sequencing and annotation.</title>
        <authorList>
            <consortium name="The Broad Institute Genomics Platform"/>
            <consortium name="The Broad Institute Genome Sequencing Center for Infectious Disease"/>
            <person name="Wu L."/>
            <person name="Ma J."/>
        </authorList>
    </citation>
    <scope>NUCLEOTIDE SEQUENCE [LARGE SCALE GENOMIC DNA]</scope>
    <source>
        <strain evidence="11">CGMCC 4.7349</strain>
    </source>
</reference>
<feature type="transmembrane region" description="Helical" evidence="7">
    <location>
        <begin position="174"/>
        <end position="194"/>
    </location>
</feature>
<organism evidence="10 11">
    <name type="scientific">Streptomyces lasiicapitis</name>
    <dbReference type="NCBI Taxonomy" id="1923961"/>
    <lineage>
        <taxon>Bacteria</taxon>
        <taxon>Bacillati</taxon>
        <taxon>Actinomycetota</taxon>
        <taxon>Actinomycetes</taxon>
        <taxon>Kitasatosporales</taxon>
        <taxon>Streptomycetaceae</taxon>
        <taxon>Streptomyces</taxon>
    </lineage>
</organism>
<dbReference type="PROSITE" id="PS50156">
    <property type="entry name" value="SSD"/>
    <property type="match status" value="1"/>
</dbReference>
<gene>
    <name evidence="10" type="ORF">GCM10012286_81410</name>
</gene>
<feature type="transmembrane region" description="Helical" evidence="7">
    <location>
        <begin position="268"/>
        <end position="294"/>
    </location>
</feature>
<dbReference type="PROSITE" id="PS51257">
    <property type="entry name" value="PROKAR_LIPOPROTEIN"/>
    <property type="match status" value="1"/>
</dbReference>
<evidence type="ECO:0000256" key="6">
    <source>
        <dbReference type="ARBA" id="ARBA00023136"/>
    </source>
</evidence>
<feature type="transmembrane region" description="Helical" evidence="7">
    <location>
        <begin position="201"/>
        <end position="222"/>
    </location>
</feature>
<evidence type="ECO:0000256" key="2">
    <source>
        <dbReference type="ARBA" id="ARBA00010157"/>
    </source>
</evidence>
<dbReference type="InterPro" id="IPR004869">
    <property type="entry name" value="MMPL_dom"/>
</dbReference>
<evidence type="ECO:0000313" key="10">
    <source>
        <dbReference type="EMBL" id="GGO59550.1"/>
    </source>
</evidence>
<dbReference type="Pfam" id="PF03176">
    <property type="entry name" value="MMPL"/>
    <property type="match status" value="1"/>
</dbReference>
<evidence type="ECO:0000259" key="9">
    <source>
        <dbReference type="PROSITE" id="PS50156"/>
    </source>
</evidence>
<sequence length="387" mass="40064">MASLLYRLGRLSFRRRRYFALLWVVLLGACAFAAVNAPEAEDKGFTVPGTESQKAFDLLDERFPGGNSEGADARIVFAAPDGQKVTAGDTKAAVERVVDEVAGGSQVKEALSPFKDDAVSKNGSTAYSSITYDVPSEKLTEGTKKALMDAVEDGRDAGMTVEVGGSAVDAGPEFGGVTELIGIGVAALVLLITFRALVAAGLPLVTALVGLGAGICAIMALGLPTTTITLALMLGLAVGIDYALFIVSRYRAERAEGRPAEEAVGRAVGTAGSAVVFAGATVVIALAGLSVAGVPMLTEMGLAAAGTVVIGVLVALTLLPALLGFFPKAVLPRAHRAARQPAAAAKAKEAAGSRWARFVIRRPVASLLLRSCVTSSFRRSRRCEGWW</sequence>
<evidence type="ECO:0000313" key="11">
    <source>
        <dbReference type="Proteomes" id="UP000656881"/>
    </source>
</evidence>
<keyword evidence="5 7" id="KW-1133">Transmembrane helix</keyword>
<comment type="caution">
    <text evidence="10">The sequence shown here is derived from an EMBL/GenBank/DDBJ whole genome shotgun (WGS) entry which is preliminary data.</text>
</comment>
<evidence type="ECO:0000256" key="3">
    <source>
        <dbReference type="ARBA" id="ARBA00022475"/>
    </source>
</evidence>
<feature type="domain" description="SSD" evidence="9">
    <location>
        <begin position="197"/>
        <end position="325"/>
    </location>
</feature>
<dbReference type="Proteomes" id="UP000656881">
    <property type="component" value="Unassembled WGS sequence"/>
</dbReference>
<keyword evidence="3" id="KW-1003">Cell membrane</keyword>
<feature type="transmembrane region" description="Helical" evidence="7">
    <location>
        <begin position="228"/>
        <end position="247"/>
    </location>
</feature>
<feature type="signal peptide" evidence="8">
    <location>
        <begin position="1"/>
        <end position="33"/>
    </location>
</feature>
<evidence type="ECO:0000256" key="5">
    <source>
        <dbReference type="ARBA" id="ARBA00022989"/>
    </source>
</evidence>
<dbReference type="PANTHER" id="PTHR33406:SF11">
    <property type="entry name" value="MEMBRANE PROTEIN SCO6666-RELATED"/>
    <property type="match status" value="1"/>
</dbReference>
<dbReference type="Gene3D" id="1.20.1640.10">
    <property type="entry name" value="Multidrug efflux transporter AcrB transmembrane domain"/>
    <property type="match status" value="1"/>
</dbReference>
<dbReference type="InterPro" id="IPR050545">
    <property type="entry name" value="Mycobact_MmpL"/>
</dbReference>
<keyword evidence="8" id="KW-0732">Signal</keyword>
<proteinExistence type="inferred from homology"/>
<dbReference type="EMBL" id="BMNG01000028">
    <property type="protein sequence ID" value="GGO59550.1"/>
    <property type="molecule type" value="Genomic_DNA"/>
</dbReference>
<dbReference type="PANTHER" id="PTHR33406">
    <property type="entry name" value="MEMBRANE PROTEIN MJ1562-RELATED"/>
    <property type="match status" value="1"/>
</dbReference>
<dbReference type="SUPFAM" id="SSF82866">
    <property type="entry name" value="Multidrug efflux transporter AcrB transmembrane domain"/>
    <property type="match status" value="1"/>
</dbReference>
<comment type="similarity">
    <text evidence="2">Belongs to the resistance-nodulation-cell division (RND) (TC 2.A.6) family. MmpL subfamily.</text>
</comment>
<evidence type="ECO:0000256" key="7">
    <source>
        <dbReference type="SAM" id="Phobius"/>
    </source>
</evidence>
<dbReference type="RefSeq" id="WP_189177724.1">
    <property type="nucleotide sequence ID" value="NZ_BMNG01000028.1"/>
</dbReference>
<keyword evidence="6 7" id="KW-0472">Membrane</keyword>
<accession>A0ABQ2MXE8</accession>
<protein>
    <recommendedName>
        <fullName evidence="9">SSD domain-containing protein</fullName>
    </recommendedName>
</protein>
<name>A0ABQ2MXE8_9ACTN</name>
<dbReference type="InterPro" id="IPR000731">
    <property type="entry name" value="SSD"/>
</dbReference>
<feature type="chain" id="PRO_5045197162" description="SSD domain-containing protein" evidence="8">
    <location>
        <begin position="34"/>
        <end position="387"/>
    </location>
</feature>
<evidence type="ECO:0000256" key="1">
    <source>
        <dbReference type="ARBA" id="ARBA00004651"/>
    </source>
</evidence>
<keyword evidence="4 7" id="KW-0812">Transmembrane</keyword>